<dbReference type="RefSeq" id="XP_002673603.1">
    <property type="nucleotide sequence ID" value="XM_002673557.1"/>
</dbReference>
<feature type="compositionally biased region" description="Acidic residues" evidence="2">
    <location>
        <begin position="1136"/>
        <end position="1152"/>
    </location>
</feature>
<dbReference type="EMBL" id="GG738889">
    <property type="protein sequence ID" value="EFC40859.1"/>
    <property type="molecule type" value="Genomic_DNA"/>
</dbReference>
<dbReference type="InterPro" id="IPR013721">
    <property type="entry name" value="STAG"/>
</dbReference>
<feature type="coiled-coil region" evidence="1">
    <location>
        <begin position="308"/>
        <end position="335"/>
    </location>
</feature>
<sequence>MGRTPRIAKRKTSTKRKRKDESEDEHESDQSENEQVTVASEQSEDEQSEAEEPSEPSSSEDEAFHDDEKDEDFEPPKPRTSRKKSTTKKTTTKKKDTTTTTPRKKKLKTGTSTTTKKTKTSGESKGKKKGSKKKDDIIEEDMVVVNEDKDSMFASVRKESSAIREIVDNWQESFDSDKSKATAELLTFLLHSSGAKGETEFAAKKLKVVESSKMEKVIDDLIEELPTSLQVYPIINNHPSLKHFRKNFADFWDTFVDVTKEGSQLYEKIIQEKFMNWLFLMTSSTCRALRHTSTLAAYRIASSAIDARRSEAKTLAKLEKQAKAAKNKKKETELLDLCEEHQDKTNTLEKICKDIFSQIFVKRYRDSCPDIRALSLLQGVEWVIGLPEQFLNDSSLKFFGWMLNDTEESVRKVAVQVLDKIYSKKDWKDQLNNFTLQFLPRIISVTRDVSVSVSVEGIKLLTTLLQNGYLKANHIEEVSKLMFSEVSSVRFYAAKFAYTHIKSKSDSSKSKKSKKSDVSLKDVLEFVSESVEEFPMAPYYVVDSWWSLDSDIFRSYKQICQMINDEEGDAITLIKILNASIQKLKGSLKSVTSSSDNVKVNTKSKLTTKEVEEEVEEITGILAPYLSGLIDKYRTEPEIVAELIEIPQHLDMDNYAESHFTKLLKSLKETLNTNISPTVYLQIAKTFKYLIKDHEDFSLRSEATLQYNEIIREMSSQLKDAVQTLHEQDEPTADVLSTLHRIRAFTKVVGTSQLIADEVLFEDMNIILESKISEIEMSQKDDSSSSEEEVDEVTPIIIDIIQDDLFWTLKDSLEEKGEPRAKLQKKYLTKQEKITTPLFYVLKKGKIGSSIILHCFNHLMNIYMITCADNVGSDTLIPLTTNDRVEILRRFFTKSMKHLTKEYILNSVSDEENVDEDEKKKKDAKIKVINQTVSDLILGLSRAIICKSLPDTLIPDILSYFVKTKIPIVEDVIKKFHADIKHRFESKLWEYEFGALKVLHSAYLDYVEQEEEKSIIKKASKDLEELGSRISKSHFPGKDVKHLESLVTHTINFIFDDINQYHSFLTGLMKFRFKGLSDAKRSEFVKSINRKLDQIDDIDKKAKENVESFIELLEVKKKKGDETEDEKTDNEKDKMEDEEEEEEKKDEEEEKEEEKKDDKMEDDDNTQISETKENEEDEELISSKPRSSL</sequence>
<dbReference type="STRING" id="5762.D2VQE3"/>
<name>D2VQE3_NAEGR</name>
<dbReference type="PANTHER" id="PTHR11199:SF0">
    <property type="entry name" value="LD34181P-RELATED"/>
    <property type="match status" value="1"/>
</dbReference>
<accession>D2VQE3</accession>
<keyword evidence="5" id="KW-1185">Reference proteome</keyword>
<dbReference type="GO" id="GO:0000785">
    <property type="term" value="C:chromatin"/>
    <property type="evidence" value="ECO:0007669"/>
    <property type="project" value="TreeGrafter"/>
</dbReference>
<dbReference type="InterPro" id="IPR056396">
    <property type="entry name" value="HEAT_SCC3-SA"/>
</dbReference>
<dbReference type="Pfam" id="PF21581">
    <property type="entry name" value="SCD"/>
    <property type="match status" value="1"/>
</dbReference>
<dbReference type="Proteomes" id="UP000006671">
    <property type="component" value="Unassembled WGS sequence"/>
</dbReference>
<dbReference type="InterPro" id="IPR011989">
    <property type="entry name" value="ARM-like"/>
</dbReference>
<dbReference type="PANTHER" id="PTHR11199">
    <property type="entry name" value="STROMAL ANTIGEN"/>
    <property type="match status" value="1"/>
</dbReference>
<dbReference type="Pfam" id="PF24571">
    <property type="entry name" value="HEAT_SCC3-SA"/>
    <property type="match status" value="1"/>
</dbReference>
<dbReference type="OMA" id="FGWMLND"/>
<dbReference type="GO" id="GO:0003682">
    <property type="term" value="F:chromatin binding"/>
    <property type="evidence" value="ECO:0007669"/>
    <property type="project" value="TreeGrafter"/>
</dbReference>
<dbReference type="InterPro" id="IPR039662">
    <property type="entry name" value="Cohesin_Scc3/SA"/>
</dbReference>
<feature type="region of interest" description="Disordered" evidence="2">
    <location>
        <begin position="1118"/>
        <end position="1189"/>
    </location>
</feature>
<dbReference type="OrthoDB" id="498590at2759"/>
<feature type="compositionally biased region" description="Basic residues" evidence="2">
    <location>
        <begin position="79"/>
        <end position="92"/>
    </location>
</feature>
<evidence type="ECO:0000313" key="4">
    <source>
        <dbReference type="EMBL" id="EFC40859.1"/>
    </source>
</evidence>
<organism evidence="5">
    <name type="scientific">Naegleria gruberi</name>
    <name type="common">Amoeba</name>
    <dbReference type="NCBI Taxonomy" id="5762"/>
    <lineage>
        <taxon>Eukaryota</taxon>
        <taxon>Discoba</taxon>
        <taxon>Heterolobosea</taxon>
        <taxon>Tetramitia</taxon>
        <taxon>Eutetramitia</taxon>
        <taxon>Vahlkampfiidae</taxon>
        <taxon>Naegleria</taxon>
    </lineage>
</organism>
<dbReference type="KEGG" id="ngr:NAEGRDRAFT_51437"/>
<dbReference type="Gene3D" id="1.25.10.10">
    <property type="entry name" value="Leucine-rich Repeat Variant"/>
    <property type="match status" value="1"/>
</dbReference>
<feature type="domain" description="SCD" evidence="3">
    <location>
        <begin position="360"/>
        <end position="445"/>
    </location>
</feature>
<gene>
    <name evidence="4" type="ORF">NAEGRDRAFT_51437</name>
</gene>
<feature type="region of interest" description="Disordered" evidence="2">
    <location>
        <begin position="1"/>
        <end position="134"/>
    </location>
</feature>
<reference evidence="4 5" key="1">
    <citation type="journal article" date="2010" name="Cell">
        <title>The genome of Naegleria gruberi illuminates early eukaryotic versatility.</title>
        <authorList>
            <person name="Fritz-Laylin L.K."/>
            <person name="Prochnik S.E."/>
            <person name="Ginger M.L."/>
            <person name="Dacks J.B."/>
            <person name="Carpenter M.L."/>
            <person name="Field M.C."/>
            <person name="Kuo A."/>
            <person name="Paredez A."/>
            <person name="Chapman J."/>
            <person name="Pham J."/>
            <person name="Shu S."/>
            <person name="Neupane R."/>
            <person name="Cipriano M."/>
            <person name="Mancuso J."/>
            <person name="Tu H."/>
            <person name="Salamov A."/>
            <person name="Lindquist E."/>
            <person name="Shapiro H."/>
            <person name="Lucas S."/>
            <person name="Grigoriev I.V."/>
            <person name="Cande W.Z."/>
            <person name="Fulton C."/>
            <person name="Rokhsar D.S."/>
            <person name="Dawson S.C."/>
        </authorList>
    </citation>
    <scope>NUCLEOTIDE SEQUENCE [LARGE SCALE GENOMIC DNA]</scope>
    <source>
        <strain evidence="4 5">NEG-M</strain>
    </source>
</reference>
<feature type="compositionally biased region" description="Acidic residues" evidence="2">
    <location>
        <begin position="42"/>
        <end position="73"/>
    </location>
</feature>
<dbReference type="GO" id="GO:0005634">
    <property type="term" value="C:nucleus"/>
    <property type="evidence" value="ECO:0007669"/>
    <property type="project" value="TreeGrafter"/>
</dbReference>
<protein>
    <submittedName>
        <fullName evidence="4">Predicted protein</fullName>
    </submittedName>
</protein>
<dbReference type="PROSITE" id="PS51425">
    <property type="entry name" value="SCD"/>
    <property type="match status" value="1"/>
</dbReference>
<dbReference type="InterPro" id="IPR016024">
    <property type="entry name" value="ARM-type_fold"/>
</dbReference>
<dbReference type="AlphaFoldDB" id="D2VQE3"/>
<dbReference type="eggNOG" id="KOG2011">
    <property type="taxonomic scope" value="Eukaryota"/>
</dbReference>
<dbReference type="InterPro" id="IPR020839">
    <property type="entry name" value="SCD"/>
</dbReference>
<dbReference type="GO" id="GO:0007062">
    <property type="term" value="P:sister chromatid cohesion"/>
    <property type="evidence" value="ECO:0007669"/>
    <property type="project" value="UniProtKB-ARBA"/>
</dbReference>
<dbReference type="SUPFAM" id="SSF48371">
    <property type="entry name" value="ARM repeat"/>
    <property type="match status" value="2"/>
</dbReference>
<evidence type="ECO:0000313" key="5">
    <source>
        <dbReference type="Proteomes" id="UP000006671"/>
    </source>
</evidence>
<feature type="compositionally biased region" description="Basic residues" evidence="2">
    <location>
        <begin position="1"/>
        <end position="18"/>
    </location>
</feature>
<dbReference type="FunCoup" id="D2VQE3">
    <property type="interactions" value="9"/>
</dbReference>
<feature type="compositionally biased region" description="Acidic residues" evidence="2">
    <location>
        <begin position="22"/>
        <end position="32"/>
    </location>
</feature>
<evidence type="ECO:0000256" key="1">
    <source>
        <dbReference type="SAM" id="Coils"/>
    </source>
</evidence>
<dbReference type="GO" id="GO:0008278">
    <property type="term" value="C:cohesin complex"/>
    <property type="evidence" value="ECO:0007669"/>
    <property type="project" value="TreeGrafter"/>
</dbReference>
<evidence type="ECO:0000256" key="2">
    <source>
        <dbReference type="SAM" id="MobiDB-lite"/>
    </source>
</evidence>
<dbReference type="Pfam" id="PF08514">
    <property type="entry name" value="STAG"/>
    <property type="match status" value="1"/>
</dbReference>
<keyword evidence="1" id="KW-0175">Coiled coil</keyword>
<proteinExistence type="predicted"/>
<dbReference type="VEuPathDB" id="AmoebaDB:NAEGRDRAFT_51437"/>
<dbReference type="GeneID" id="8855873"/>
<evidence type="ECO:0000259" key="3">
    <source>
        <dbReference type="PROSITE" id="PS51425"/>
    </source>
</evidence>
<dbReference type="InParanoid" id="D2VQE3"/>